<dbReference type="Gene3D" id="2.40.50.140">
    <property type="entry name" value="Nucleic acid-binding proteins"/>
    <property type="match status" value="2"/>
</dbReference>
<keyword evidence="4" id="KW-1185">Reference proteome</keyword>
<evidence type="ECO:0000259" key="2">
    <source>
        <dbReference type="Pfam" id="PF08646"/>
    </source>
</evidence>
<evidence type="ECO:0000313" key="3">
    <source>
        <dbReference type="EMBL" id="KAL2512221.1"/>
    </source>
</evidence>
<name>A0ABD1THK8_9LAMI</name>
<feature type="domain" description="Replication factor A C-terminal" evidence="2">
    <location>
        <begin position="297"/>
        <end position="404"/>
    </location>
</feature>
<reference evidence="4" key="1">
    <citation type="submission" date="2024-07" db="EMBL/GenBank/DDBJ databases">
        <title>Two chromosome-level genome assemblies of Korean endemic species Abeliophyllum distichum and Forsythia ovata (Oleaceae).</title>
        <authorList>
            <person name="Jang H."/>
        </authorList>
    </citation>
    <scope>NUCLEOTIDE SEQUENCE [LARGE SCALE GENOMIC DNA]</scope>
</reference>
<evidence type="ECO:0000313" key="4">
    <source>
        <dbReference type="Proteomes" id="UP001604336"/>
    </source>
</evidence>
<dbReference type="InterPro" id="IPR013955">
    <property type="entry name" value="Rep_factor-A_C"/>
</dbReference>
<dbReference type="AlphaFoldDB" id="A0ABD1THK8"/>
<organism evidence="3 4">
    <name type="scientific">Abeliophyllum distichum</name>
    <dbReference type="NCBI Taxonomy" id="126358"/>
    <lineage>
        <taxon>Eukaryota</taxon>
        <taxon>Viridiplantae</taxon>
        <taxon>Streptophyta</taxon>
        <taxon>Embryophyta</taxon>
        <taxon>Tracheophyta</taxon>
        <taxon>Spermatophyta</taxon>
        <taxon>Magnoliopsida</taxon>
        <taxon>eudicotyledons</taxon>
        <taxon>Gunneridae</taxon>
        <taxon>Pentapetalae</taxon>
        <taxon>asterids</taxon>
        <taxon>lamiids</taxon>
        <taxon>Lamiales</taxon>
        <taxon>Oleaceae</taxon>
        <taxon>Forsythieae</taxon>
        <taxon>Abeliophyllum</taxon>
    </lineage>
</organism>
<gene>
    <name evidence="3" type="ORF">Adt_17821</name>
</gene>
<protein>
    <submittedName>
        <fullName evidence="3">Replication factor A C-terminal domain-containing protein</fullName>
    </submittedName>
</protein>
<dbReference type="EMBL" id="JBFOLK010000005">
    <property type="protein sequence ID" value="KAL2512221.1"/>
    <property type="molecule type" value="Genomic_DNA"/>
</dbReference>
<evidence type="ECO:0000256" key="1">
    <source>
        <dbReference type="SAM" id="MobiDB-lite"/>
    </source>
</evidence>
<dbReference type="InterPro" id="IPR012340">
    <property type="entry name" value="NA-bd_OB-fold"/>
</dbReference>
<feature type="compositionally biased region" description="Polar residues" evidence="1">
    <location>
        <begin position="180"/>
        <end position="189"/>
    </location>
</feature>
<dbReference type="Proteomes" id="UP001604336">
    <property type="component" value="Unassembled WGS sequence"/>
</dbReference>
<dbReference type="SUPFAM" id="SSF50249">
    <property type="entry name" value="Nucleic acid-binding proteins"/>
    <property type="match status" value="2"/>
</dbReference>
<feature type="region of interest" description="Disordered" evidence="1">
    <location>
        <begin position="166"/>
        <end position="194"/>
    </location>
</feature>
<feature type="compositionally biased region" description="Basic and acidic residues" evidence="1">
    <location>
        <begin position="166"/>
        <end position="178"/>
    </location>
</feature>
<proteinExistence type="predicted"/>
<sequence>MLTEGSTFFLAPRNYEHTDYAESFWYMCCNICNKSSHVDFDEMYQCLYYKCEGAKGKPRAKAYIQVQDSTRCIDATMIGKTAEAFLQCTADILMQLTTQSTRKKRRWHPGEYDVVFLIDPVTELDTPMRPETSSDVNLTFRRTSFSRGRKGKQIVKPIKRTLFSLKDSDSSQDEEHGGLNDSTIPSQLAKNRDHSVVGDFSEEDDVPVQQQFETTVLTAWDEFIVNLMHSHLYHSHYFSSYLSNKSESIVIQWIDDSIEILETIRSSKSYLTSTSKSIAHPPAEMIVLIEDKDQLFVWIRAKICVINNHQPFWCMCCNICNKISNVDFGKVYQCIYCEYNCAKGTPRAMVHVQLQDYTGYMNATMIGEAAELFLQCPGEKLMQIQRSDKTPSSVMLQTVNTDCAGINSKADEQIDLTVLSLEDSDTSQQAEKHIGYKIIKDIGFHEATDLFLHPAIVEDSTAHFEH</sequence>
<dbReference type="Pfam" id="PF08646">
    <property type="entry name" value="Rep_fac-A_C"/>
    <property type="match status" value="1"/>
</dbReference>
<comment type="caution">
    <text evidence="3">The sequence shown here is derived from an EMBL/GenBank/DDBJ whole genome shotgun (WGS) entry which is preliminary data.</text>
</comment>
<accession>A0ABD1THK8</accession>